<comment type="caution">
    <text evidence="7">The sequence shown here is derived from an EMBL/GenBank/DDBJ whole genome shotgun (WGS) entry which is preliminary data.</text>
</comment>
<dbReference type="SUPFAM" id="SSF56281">
    <property type="entry name" value="Metallo-hydrolase/oxidoreductase"/>
    <property type="match status" value="1"/>
</dbReference>
<keyword evidence="4" id="KW-0378">Hydrolase</keyword>
<comment type="cofactor">
    <cofactor evidence="1">
        <name>Zn(2+)</name>
        <dbReference type="ChEBI" id="CHEBI:29105"/>
    </cofactor>
</comment>
<dbReference type="InterPro" id="IPR001279">
    <property type="entry name" value="Metallo-B-lactamas"/>
</dbReference>
<feature type="domain" description="Metallo-beta-lactamase" evidence="6">
    <location>
        <begin position="38"/>
        <end position="247"/>
    </location>
</feature>
<keyword evidence="3" id="KW-0479">Metal-binding</keyword>
<dbReference type="Gene3D" id="3.60.15.10">
    <property type="entry name" value="Ribonuclease Z/Hydroxyacylglutathione hydrolase-like"/>
    <property type="match status" value="1"/>
</dbReference>
<name>A0A964E1S2_9PROT</name>
<dbReference type="CDD" id="cd07729">
    <property type="entry name" value="AHL_lactonase_MBL-fold"/>
    <property type="match status" value="1"/>
</dbReference>
<dbReference type="AlphaFoldDB" id="A0A964E1S2"/>
<dbReference type="GO" id="GO:0016787">
    <property type="term" value="F:hydrolase activity"/>
    <property type="evidence" value="ECO:0007669"/>
    <property type="project" value="UniProtKB-KW"/>
</dbReference>
<evidence type="ECO:0000256" key="1">
    <source>
        <dbReference type="ARBA" id="ARBA00001947"/>
    </source>
</evidence>
<dbReference type="InterPro" id="IPR051013">
    <property type="entry name" value="MBL_superfamily_lactonases"/>
</dbReference>
<evidence type="ECO:0000256" key="5">
    <source>
        <dbReference type="ARBA" id="ARBA00022833"/>
    </source>
</evidence>
<proteinExistence type="inferred from homology"/>
<evidence type="ECO:0000256" key="3">
    <source>
        <dbReference type="ARBA" id="ARBA00022723"/>
    </source>
</evidence>
<evidence type="ECO:0000259" key="6">
    <source>
        <dbReference type="SMART" id="SM00849"/>
    </source>
</evidence>
<dbReference type="GO" id="GO:0046872">
    <property type="term" value="F:metal ion binding"/>
    <property type="evidence" value="ECO:0007669"/>
    <property type="project" value="UniProtKB-KW"/>
</dbReference>
<keyword evidence="5" id="KW-0862">Zinc</keyword>
<dbReference type="InterPro" id="IPR036866">
    <property type="entry name" value="RibonucZ/Hydroxyglut_hydro"/>
</dbReference>
<dbReference type="PANTHER" id="PTHR42978">
    <property type="entry name" value="QUORUM-QUENCHING LACTONASE YTNP-RELATED-RELATED"/>
    <property type="match status" value="1"/>
</dbReference>
<organism evidence="7 8">
    <name type="scientific">Acidisoma silvae</name>
    <dbReference type="NCBI Taxonomy" id="2802396"/>
    <lineage>
        <taxon>Bacteria</taxon>
        <taxon>Pseudomonadati</taxon>
        <taxon>Pseudomonadota</taxon>
        <taxon>Alphaproteobacteria</taxon>
        <taxon>Acetobacterales</taxon>
        <taxon>Acidocellaceae</taxon>
        <taxon>Acidisoma</taxon>
    </lineage>
</organism>
<evidence type="ECO:0000313" key="7">
    <source>
        <dbReference type="EMBL" id="MCB8878073.1"/>
    </source>
</evidence>
<accession>A0A964E1S2</accession>
<dbReference type="Pfam" id="PF00753">
    <property type="entry name" value="Lactamase_B"/>
    <property type="match status" value="1"/>
</dbReference>
<evidence type="ECO:0000256" key="4">
    <source>
        <dbReference type="ARBA" id="ARBA00022801"/>
    </source>
</evidence>
<comment type="similarity">
    <text evidence="2">Belongs to the metallo-beta-lactamase superfamily.</text>
</comment>
<dbReference type="PANTHER" id="PTHR42978:SF2">
    <property type="entry name" value="102 KBASES UNSTABLE REGION: FROM 1 TO 119443"/>
    <property type="match status" value="1"/>
</dbReference>
<keyword evidence="8" id="KW-1185">Reference proteome</keyword>
<protein>
    <submittedName>
        <fullName evidence="7">N-acyl homoserine lactonase family protein</fullName>
    </submittedName>
</protein>
<dbReference type="EMBL" id="JAESVB010000023">
    <property type="protein sequence ID" value="MCB8878073.1"/>
    <property type="molecule type" value="Genomic_DNA"/>
</dbReference>
<dbReference type="SMART" id="SM00849">
    <property type="entry name" value="Lactamase_B"/>
    <property type="match status" value="1"/>
</dbReference>
<gene>
    <name evidence="7" type="ORF">ASILVAE211_22990</name>
</gene>
<reference evidence="7" key="1">
    <citation type="journal article" date="2021" name="Microorganisms">
        <title>Acidisoma silvae sp. nov. and Acidisomacellulosilytica sp. nov., Two Acidophilic Bacteria Isolated from Decaying Wood, Hydrolyzing Cellulose and Producing Poly-3-hydroxybutyrate.</title>
        <authorList>
            <person name="Mieszkin S."/>
            <person name="Pouder E."/>
            <person name="Uroz S."/>
            <person name="Simon-Colin C."/>
            <person name="Alain K."/>
        </authorList>
    </citation>
    <scope>NUCLEOTIDE SEQUENCE</scope>
    <source>
        <strain evidence="7">HW T2.11</strain>
    </source>
</reference>
<reference evidence="7" key="2">
    <citation type="submission" date="2021-01" db="EMBL/GenBank/DDBJ databases">
        <authorList>
            <person name="Mieszkin S."/>
            <person name="Pouder E."/>
            <person name="Alain K."/>
        </authorList>
    </citation>
    <scope>NUCLEOTIDE SEQUENCE</scope>
    <source>
        <strain evidence="7">HW T2.11</strain>
    </source>
</reference>
<evidence type="ECO:0000256" key="2">
    <source>
        <dbReference type="ARBA" id="ARBA00007749"/>
    </source>
</evidence>
<dbReference type="Proteomes" id="UP000708298">
    <property type="component" value="Unassembled WGS sequence"/>
</dbReference>
<evidence type="ECO:0000313" key="8">
    <source>
        <dbReference type="Proteomes" id="UP000708298"/>
    </source>
</evidence>
<dbReference type="RefSeq" id="WP_227323718.1">
    <property type="nucleotide sequence ID" value="NZ_JAESVB010000023.1"/>
</dbReference>
<sequence>MPVKQPGFAKRLWALENGYLQDDRSALVVGEKGPVTIPCPAFLIEHERGLVLLDTGLVPAAAENAATVYGDMATRLGITLKPEHRIDRQLEALGFKTSDIDYVIMSHLHWDHTGGMYLFPQAKFFIMSGEIAYSRWPLPASPQYRAEDIDPTLGFDWTEVESADYDFFGDGSLRFIHLPGHSPGNASLVVRLASRTIILAADTAHLRSGLHSDKPMPSDWNTLESVRSIRKLKQLAHSLDAPIWMLHDPEDWAEFKHAPEFYE</sequence>